<dbReference type="STRING" id="1095629.A0A0C9X564"/>
<dbReference type="InterPro" id="IPR027417">
    <property type="entry name" value="P-loop_NTPase"/>
</dbReference>
<reference evidence="3 4" key="1">
    <citation type="submission" date="2014-04" db="EMBL/GenBank/DDBJ databases">
        <authorList>
            <consortium name="DOE Joint Genome Institute"/>
            <person name="Kuo A."/>
            <person name="Kohler A."/>
            <person name="Nagy L.G."/>
            <person name="Floudas D."/>
            <person name="Copeland A."/>
            <person name="Barry K.W."/>
            <person name="Cichocki N."/>
            <person name="Veneault-Fourrey C."/>
            <person name="LaButti K."/>
            <person name="Lindquist E.A."/>
            <person name="Lipzen A."/>
            <person name="Lundell T."/>
            <person name="Morin E."/>
            <person name="Murat C."/>
            <person name="Sun H."/>
            <person name="Tunlid A."/>
            <person name="Henrissat B."/>
            <person name="Grigoriev I.V."/>
            <person name="Hibbett D.S."/>
            <person name="Martin F."/>
            <person name="Nordberg H.P."/>
            <person name="Cantor M.N."/>
            <person name="Hua S.X."/>
        </authorList>
    </citation>
    <scope>NUCLEOTIDE SEQUENCE [LARGE SCALE GENOMIC DNA]</scope>
    <source>
        <strain evidence="3 4">LaAM-08-1</strain>
    </source>
</reference>
<sequence>ILSRKAVVTASHNSSERESAAACLPGTCEDVLDRVYTWADSRTDNTVCLVYGPLGSGKSTLATTIAEKYDRENRLAGTFFFSGDPSHDPERRSLDRFVATIAYQNSISHPNVKKKVIQVLDSDPAILSKSLEIQFDNLLVSPFRRPFLYPPPMIVVIDAINECHGPLQMFIKILADKYCESPPPIRFFVTSRPEEEILGEFNCFPKRVYPLNLTDFPAHKDIEIFCKNGFNTLRNKHLIYRGSQNVGDWPSPQDLDLSVGKSEGLFVYASSLLNF</sequence>
<keyword evidence="4" id="KW-1185">Reference proteome</keyword>
<protein>
    <recommendedName>
        <fullName evidence="2">Nephrocystin 3-like N-terminal domain-containing protein</fullName>
    </recommendedName>
</protein>
<evidence type="ECO:0000313" key="4">
    <source>
        <dbReference type="Proteomes" id="UP000054477"/>
    </source>
</evidence>
<dbReference type="Gene3D" id="3.40.50.300">
    <property type="entry name" value="P-loop containing nucleotide triphosphate hydrolases"/>
    <property type="match status" value="1"/>
</dbReference>
<dbReference type="PANTHER" id="PTHR10039">
    <property type="entry name" value="AMELOGENIN"/>
    <property type="match status" value="1"/>
</dbReference>
<name>A0A0C9X564_9AGAR</name>
<dbReference type="SUPFAM" id="SSF52540">
    <property type="entry name" value="P-loop containing nucleoside triphosphate hydrolases"/>
    <property type="match status" value="1"/>
</dbReference>
<keyword evidence="1" id="KW-0677">Repeat</keyword>
<reference evidence="4" key="2">
    <citation type="submission" date="2015-01" db="EMBL/GenBank/DDBJ databases">
        <title>Evolutionary Origins and Diversification of the Mycorrhizal Mutualists.</title>
        <authorList>
            <consortium name="DOE Joint Genome Institute"/>
            <consortium name="Mycorrhizal Genomics Consortium"/>
            <person name="Kohler A."/>
            <person name="Kuo A."/>
            <person name="Nagy L.G."/>
            <person name="Floudas D."/>
            <person name="Copeland A."/>
            <person name="Barry K.W."/>
            <person name="Cichocki N."/>
            <person name="Veneault-Fourrey C."/>
            <person name="LaButti K."/>
            <person name="Lindquist E.A."/>
            <person name="Lipzen A."/>
            <person name="Lundell T."/>
            <person name="Morin E."/>
            <person name="Murat C."/>
            <person name="Riley R."/>
            <person name="Ohm R."/>
            <person name="Sun H."/>
            <person name="Tunlid A."/>
            <person name="Henrissat B."/>
            <person name="Grigoriev I.V."/>
            <person name="Hibbett D.S."/>
            <person name="Martin F."/>
        </authorList>
    </citation>
    <scope>NUCLEOTIDE SEQUENCE [LARGE SCALE GENOMIC DNA]</scope>
    <source>
        <strain evidence="4">LaAM-08-1</strain>
    </source>
</reference>
<evidence type="ECO:0000313" key="3">
    <source>
        <dbReference type="EMBL" id="KIJ91647.1"/>
    </source>
</evidence>
<feature type="non-terminal residue" evidence="3">
    <location>
        <position position="275"/>
    </location>
</feature>
<proteinExistence type="predicted"/>
<dbReference type="EMBL" id="KN838983">
    <property type="protein sequence ID" value="KIJ91647.1"/>
    <property type="molecule type" value="Genomic_DNA"/>
</dbReference>
<dbReference type="Pfam" id="PF24883">
    <property type="entry name" value="NPHP3_N"/>
    <property type="match status" value="1"/>
</dbReference>
<gene>
    <name evidence="3" type="ORF">K443DRAFT_31381</name>
</gene>
<feature type="non-terminal residue" evidence="3">
    <location>
        <position position="1"/>
    </location>
</feature>
<dbReference type="AlphaFoldDB" id="A0A0C9X564"/>
<dbReference type="Proteomes" id="UP000054477">
    <property type="component" value="Unassembled WGS sequence"/>
</dbReference>
<dbReference type="OrthoDB" id="4760524at2759"/>
<evidence type="ECO:0000256" key="1">
    <source>
        <dbReference type="ARBA" id="ARBA00022737"/>
    </source>
</evidence>
<evidence type="ECO:0000259" key="2">
    <source>
        <dbReference type="Pfam" id="PF24883"/>
    </source>
</evidence>
<accession>A0A0C9X564</accession>
<feature type="domain" description="Nephrocystin 3-like N-terminal" evidence="2">
    <location>
        <begin position="26"/>
        <end position="192"/>
    </location>
</feature>
<organism evidence="3 4">
    <name type="scientific">Laccaria amethystina LaAM-08-1</name>
    <dbReference type="NCBI Taxonomy" id="1095629"/>
    <lineage>
        <taxon>Eukaryota</taxon>
        <taxon>Fungi</taxon>
        <taxon>Dikarya</taxon>
        <taxon>Basidiomycota</taxon>
        <taxon>Agaricomycotina</taxon>
        <taxon>Agaricomycetes</taxon>
        <taxon>Agaricomycetidae</taxon>
        <taxon>Agaricales</taxon>
        <taxon>Agaricineae</taxon>
        <taxon>Hydnangiaceae</taxon>
        <taxon>Laccaria</taxon>
    </lineage>
</organism>
<dbReference type="InterPro" id="IPR056884">
    <property type="entry name" value="NPHP3-like_N"/>
</dbReference>
<dbReference type="HOGENOM" id="CLU_000288_6_10_1"/>